<reference evidence="1" key="1">
    <citation type="submission" date="2021-12" db="EMBL/GenBank/DDBJ databases">
        <title>Convergent genome expansion in fungi linked to evolution of root-endophyte symbiosis.</title>
        <authorList>
            <consortium name="DOE Joint Genome Institute"/>
            <person name="Ke Y.-H."/>
            <person name="Bonito G."/>
            <person name="Liao H.-L."/>
            <person name="Looney B."/>
            <person name="Rojas-Flechas A."/>
            <person name="Nash J."/>
            <person name="Hameed K."/>
            <person name="Schadt C."/>
            <person name="Martin F."/>
            <person name="Crous P.W."/>
            <person name="Miettinen O."/>
            <person name="Magnuson J.K."/>
            <person name="Labbe J."/>
            <person name="Jacobson D."/>
            <person name="Doktycz M.J."/>
            <person name="Veneault-Fourrey C."/>
            <person name="Kuo A."/>
            <person name="Mondo S."/>
            <person name="Calhoun S."/>
            <person name="Riley R."/>
            <person name="Ohm R."/>
            <person name="LaButti K."/>
            <person name="Andreopoulos B."/>
            <person name="Pangilinan J."/>
            <person name="Nolan M."/>
            <person name="Tritt A."/>
            <person name="Clum A."/>
            <person name="Lipzen A."/>
            <person name="Daum C."/>
            <person name="Barry K."/>
            <person name="Grigoriev I.V."/>
            <person name="Vilgalys R."/>
        </authorList>
    </citation>
    <scope>NUCLEOTIDE SEQUENCE</scope>
    <source>
        <strain evidence="1">PMI_201</strain>
    </source>
</reference>
<feature type="non-terminal residue" evidence="1">
    <location>
        <position position="463"/>
    </location>
</feature>
<feature type="non-terminal residue" evidence="1">
    <location>
        <position position="1"/>
    </location>
</feature>
<accession>A0AAD4KRL0</accession>
<dbReference type="Proteomes" id="UP001201262">
    <property type="component" value="Unassembled WGS sequence"/>
</dbReference>
<dbReference type="Gene3D" id="3.30.559.10">
    <property type="entry name" value="Chloramphenicol acetyltransferase-like domain"/>
    <property type="match status" value="2"/>
</dbReference>
<name>A0AAD4KRL0_9EURO</name>
<gene>
    <name evidence="1" type="ORF">BGW36DRAFT_278848</name>
</gene>
<evidence type="ECO:0000313" key="2">
    <source>
        <dbReference type="Proteomes" id="UP001201262"/>
    </source>
</evidence>
<dbReference type="AlphaFoldDB" id="A0AAD4KRL0"/>
<proteinExistence type="predicted"/>
<comment type="caution">
    <text evidence="1">The sequence shown here is derived from an EMBL/GenBank/DDBJ whole genome shotgun (WGS) entry which is preliminary data.</text>
</comment>
<sequence length="463" mass="51465">DYVYPVHLLDGTLIQHVIYSGFFLFNDVLDAQKIHDALLALLQIGDWKKLGGRLRYKNGKLEIHVPRKYTAERPAFRFADESFDCAIADHPSAGEFPLSSDGLCIKAPPAEIRQLAMGPNFAASIEEMIDTDVPQLAVKITTFTDATLIATSYPHITWDATGYLSMYKMVGLVLEGREDEVLPLLGAQHDILAEMASKYKNSQGETPLLKRMNQETNQQPLPQISPGEERFVCIPIDIIQQLQNRLQDECSDDYLDGSQSLKEDELLLAWAIQQVARAEPDQRPLNLMNLINARLLIPALTKVKGIYTQNMLLVASNNLPTETATGPIGPIAFSQRDCIANLAAPDQLATFLVSILGAIEANIDTNALSNNTDSMPIIVNNLNKLTNRIDIDFSSAIVRQGQESSSRTNPLGTMTFGYVTNLSNPYPIPKLNVLGRFNGDTCWLFGELPKRAWELMEEYLESL</sequence>
<evidence type="ECO:0000313" key="1">
    <source>
        <dbReference type="EMBL" id="KAH8696647.1"/>
    </source>
</evidence>
<dbReference type="RefSeq" id="XP_046071583.1">
    <property type="nucleotide sequence ID" value="XM_046210207.1"/>
</dbReference>
<keyword evidence="2" id="KW-1185">Reference proteome</keyword>
<dbReference type="EMBL" id="JAJTJA010000007">
    <property type="protein sequence ID" value="KAH8696647.1"/>
    <property type="molecule type" value="Genomic_DNA"/>
</dbReference>
<dbReference type="InterPro" id="IPR023213">
    <property type="entry name" value="CAT-like_dom_sf"/>
</dbReference>
<dbReference type="GeneID" id="70240494"/>
<protein>
    <submittedName>
        <fullName evidence="1">Uncharacterized protein</fullName>
    </submittedName>
</protein>
<organism evidence="1 2">
    <name type="scientific">Talaromyces proteolyticus</name>
    <dbReference type="NCBI Taxonomy" id="1131652"/>
    <lineage>
        <taxon>Eukaryota</taxon>
        <taxon>Fungi</taxon>
        <taxon>Dikarya</taxon>
        <taxon>Ascomycota</taxon>
        <taxon>Pezizomycotina</taxon>
        <taxon>Eurotiomycetes</taxon>
        <taxon>Eurotiomycetidae</taxon>
        <taxon>Eurotiales</taxon>
        <taxon>Trichocomaceae</taxon>
        <taxon>Talaromyces</taxon>
        <taxon>Talaromyces sect. Bacilispori</taxon>
    </lineage>
</organism>